<dbReference type="PANTHER" id="PTHR43845:SF1">
    <property type="entry name" value="BLR5969 PROTEIN"/>
    <property type="match status" value="1"/>
</dbReference>
<dbReference type="InterPro" id="IPR042099">
    <property type="entry name" value="ANL_N_sf"/>
</dbReference>
<gene>
    <name evidence="3" type="ORF">N47_I06840</name>
</gene>
<proteinExistence type="predicted"/>
<protein>
    <recommendedName>
        <fullName evidence="4">Phenylacetate--CoA ligase</fullName>
    </recommendedName>
</protein>
<dbReference type="PANTHER" id="PTHR43845">
    <property type="entry name" value="BLR5969 PROTEIN"/>
    <property type="match status" value="1"/>
</dbReference>
<sequence length="447" mass="51145">MRLYTQKATESPYWNEYMETMPREKLDQLHLRRLQRLIKYAYENIPMYQELYDKAHVKPEDIKMLDDYVEKIPSIDKPDILRYQAANPPFGGSIVRDSDEYLTFFFQTSGTTGTPMKEIGYYRDMLSTGWVFKWWAHGIRPADIFYFAFPFGTFMAFWCAYYDAVAMGAQVITSGGMTTEQRVRQILELKPTVLVATPTYAMRIAEMAREMGVDIAHSSIKYITSAGEAGYVLPTVRDAVEKAWGAKALDLYGISDLWGSTSWHCPVHPDRLHLTETIAYPLVLDKEGKLVPDGGIGEWTLTNYSTVMPLIKYRTHDTVEWHKETCECGRTWTWLRGGVLGRTDQMVTIKGTNVFPTAIQGIIGGIDGLTENLEIHILTGEGGDEIDIKVEAAPDVPAEKYEVLKKHLRGELQFRIGVKMKVDLLLPKTLPRYEVKAKRVFDHRKRK</sequence>
<organism evidence="3">
    <name type="scientific">uncultured Desulfobacterium sp</name>
    <dbReference type="NCBI Taxonomy" id="201089"/>
    <lineage>
        <taxon>Bacteria</taxon>
        <taxon>Pseudomonadati</taxon>
        <taxon>Thermodesulfobacteriota</taxon>
        <taxon>Desulfobacteria</taxon>
        <taxon>Desulfobacterales</taxon>
        <taxon>Desulfobacteriaceae</taxon>
        <taxon>Desulfobacterium</taxon>
        <taxon>environmental samples</taxon>
    </lineage>
</organism>
<dbReference type="SUPFAM" id="SSF56801">
    <property type="entry name" value="Acetyl-CoA synthetase-like"/>
    <property type="match status" value="1"/>
</dbReference>
<dbReference type="InterPro" id="IPR000873">
    <property type="entry name" value="AMP-dep_synth/lig_dom"/>
</dbReference>
<evidence type="ECO:0000259" key="2">
    <source>
        <dbReference type="Pfam" id="PF14535"/>
    </source>
</evidence>
<dbReference type="Pfam" id="PF14535">
    <property type="entry name" value="AMP-binding_C_2"/>
    <property type="match status" value="1"/>
</dbReference>
<evidence type="ECO:0000259" key="1">
    <source>
        <dbReference type="Pfam" id="PF00501"/>
    </source>
</evidence>
<dbReference type="InterPro" id="IPR028154">
    <property type="entry name" value="AMP-dep_Lig_C"/>
</dbReference>
<name>E1Y9M0_9BACT</name>
<feature type="domain" description="AMP-dependent synthetase/ligase" evidence="1">
    <location>
        <begin position="96"/>
        <end position="300"/>
    </location>
</feature>
<feature type="domain" description="AMP-dependent ligase C-terminal" evidence="2">
    <location>
        <begin position="351"/>
        <end position="444"/>
    </location>
</feature>
<accession>E1Y9M0</accession>
<dbReference type="AlphaFoldDB" id="E1Y9M0"/>
<reference evidence="3" key="1">
    <citation type="journal article" date="2011" name="Environ. Microbiol.">
        <title>Genomic insights into the metabolic potential of the polycyclic aromatic hydrocarbon degrading sulfate-reducing Deltaproteobacterium N47.</title>
        <authorList>
            <person name="Bergmann F."/>
            <person name="Selesi D."/>
            <person name="Weinmaier T."/>
            <person name="Tischler P."/>
            <person name="Rattei T."/>
            <person name="Meckenstock R.U."/>
        </authorList>
    </citation>
    <scope>NUCLEOTIDE SEQUENCE</scope>
</reference>
<evidence type="ECO:0000313" key="3">
    <source>
        <dbReference type="EMBL" id="CBX27264.1"/>
    </source>
</evidence>
<dbReference type="SMR" id="E1Y9M0"/>
<dbReference type="Pfam" id="PF00501">
    <property type="entry name" value="AMP-binding"/>
    <property type="match status" value="1"/>
</dbReference>
<dbReference type="EMBL" id="FR695865">
    <property type="protein sequence ID" value="CBX27264.1"/>
    <property type="molecule type" value="Genomic_DNA"/>
</dbReference>
<dbReference type="Gene3D" id="3.40.50.12780">
    <property type="entry name" value="N-terminal domain of ligase-like"/>
    <property type="match status" value="1"/>
</dbReference>
<dbReference type="InterPro" id="IPR045851">
    <property type="entry name" value="AMP-bd_C_sf"/>
</dbReference>
<dbReference type="Gene3D" id="3.30.300.30">
    <property type="match status" value="1"/>
</dbReference>
<evidence type="ECO:0008006" key="4">
    <source>
        <dbReference type="Google" id="ProtNLM"/>
    </source>
</evidence>